<evidence type="ECO:0000256" key="2">
    <source>
        <dbReference type="ARBA" id="ARBA00022801"/>
    </source>
</evidence>
<reference evidence="6" key="1">
    <citation type="journal article" date="2019" name="Int. J. Syst. Evol. Microbiol.">
        <title>The Global Catalogue of Microorganisms (GCM) 10K type strain sequencing project: providing services to taxonomists for standard genome sequencing and annotation.</title>
        <authorList>
            <consortium name="The Broad Institute Genomics Platform"/>
            <consortium name="The Broad Institute Genome Sequencing Center for Infectious Disease"/>
            <person name="Wu L."/>
            <person name="Ma J."/>
        </authorList>
    </citation>
    <scope>NUCLEOTIDE SEQUENCE [LARGE SCALE GENOMIC DNA]</scope>
    <source>
        <strain evidence="6">JCM 13249</strain>
    </source>
</reference>
<dbReference type="InterPro" id="IPR000086">
    <property type="entry name" value="NUDIX_hydrolase_dom"/>
</dbReference>
<dbReference type="PANTHER" id="PTHR43046">
    <property type="entry name" value="GDP-MANNOSE MANNOSYL HYDROLASE"/>
    <property type="match status" value="1"/>
</dbReference>
<dbReference type="Pfam" id="PF00293">
    <property type="entry name" value="NUDIX"/>
    <property type="match status" value="1"/>
</dbReference>
<feature type="domain" description="Nudix hydrolase" evidence="4">
    <location>
        <begin position="8"/>
        <end position="152"/>
    </location>
</feature>
<dbReference type="CDD" id="cd04685">
    <property type="entry name" value="NUDIX_Hydrolase"/>
    <property type="match status" value="1"/>
</dbReference>
<proteinExistence type="predicted"/>
<dbReference type="GO" id="GO:0016787">
    <property type="term" value="F:hydrolase activity"/>
    <property type="evidence" value="ECO:0007669"/>
    <property type="project" value="UniProtKB-KW"/>
</dbReference>
<gene>
    <name evidence="5" type="ORF">GCM10009681_31930</name>
</gene>
<evidence type="ECO:0000313" key="6">
    <source>
        <dbReference type="Proteomes" id="UP001500655"/>
    </source>
</evidence>
<dbReference type="Proteomes" id="UP001500655">
    <property type="component" value="Unassembled WGS sequence"/>
</dbReference>
<dbReference type="PANTHER" id="PTHR43046:SF12">
    <property type="entry name" value="GDP-MANNOSE MANNOSYL HYDROLASE"/>
    <property type="match status" value="1"/>
</dbReference>
<accession>A0ABP4WMQ8</accession>
<evidence type="ECO:0000256" key="1">
    <source>
        <dbReference type="ARBA" id="ARBA00001946"/>
    </source>
</evidence>
<dbReference type="Gene3D" id="3.90.79.10">
    <property type="entry name" value="Nucleoside Triphosphate Pyrophosphohydrolase"/>
    <property type="match status" value="1"/>
</dbReference>
<comment type="cofactor">
    <cofactor evidence="1">
        <name>Mg(2+)</name>
        <dbReference type="ChEBI" id="CHEBI:18420"/>
    </cofactor>
</comment>
<keyword evidence="2 5" id="KW-0378">Hydrolase</keyword>
<dbReference type="PROSITE" id="PS00893">
    <property type="entry name" value="NUDIX_BOX"/>
    <property type="match status" value="1"/>
</dbReference>
<evidence type="ECO:0000256" key="3">
    <source>
        <dbReference type="ARBA" id="ARBA00022842"/>
    </source>
</evidence>
<organism evidence="5 6">
    <name type="scientific">Luedemannella helvata</name>
    <dbReference type="NCBI Taxonomy" id="349315"/>
    <lineage>
        <taxon>Bacteria</taxon>
        <taxon>Bacillati</taxon>
        <taxon>Actinomycetota</taxon>
        <taxon>Actinomycetes</taxon>
        <taxon>Micromonosporales</taxon>
        <taxon>Micromonosporaceae</taxon>
        <taxon>Luedemannella</taxon>
    </lineage>
</organism>
<dbReference type="SUPFAM" id="SSF55811">
    <property type="entry name" value="Nudix"/>
    <property type="match status" value="1"/>
</dbReference>
<dbReference type="EMBL" id="BAAALS010000014">
    <property type="protein sequence ID" value="GAA1758316.1"/>
    <property type="molecule type" value="Genomic_DNA"/>
</dbReference>
<dbReference type="InterPro" id="IPR020084">
    <property type="entry name" value="NUDIX_hydrolase_CS"/>
</dbReference>
<dbReference type="InterPro" id="IPR015797">
    <property type="entry name" value="NUDIX_hydrolase-like_dom_sf"/>
</dbReference>
<keyword evidence="3" id="KW-0460">Magnesium</keyword>
<keyword evidence="6" id="KW-1185">Reference proteome</keyword>
<evidence type="ECO:0000259" key="4">
    <source>
        <dbReference type="PROSITE" id="PS51462"/>
    </source>
</evidence>
<name>A0ABP4WMQ8_9ACTN</name>
<sequence>MSERSERTRRRAARVLLLDAAGRVLLLHGCDPHRPNHTYWFTVGGGLGDGESFRDAAVRELREETGLALAAAELTGPVWRQVTEFPFAGEWYEQEQEFFVAHAPEASWTFSRAGFDEIESAYIDNYGWWSVAELAATDERYYPAELADVLREILEA</sequence>
<dbReference type="RefSeq" id="WP_344082271.1">
    <property type="nucleotide sequence ID" value="NZ_BAAALS010000014.1"/>
</dbReference>
<dbReference type="PROSITE" id="PS51462">
    <property type="entry name" value="NUDIX"/>
    <property type="match status" value="1"/>
</dbReference>
<protein>
    <submittedName>
        <fullName evidence="5">NUDIX hydrolase</fullName>
    </submittedName>
</protein>
<comment type="caution">
    <text evidence="5">The sequence shown here is derived from an EMBL/GenBank/DDBJ whole genome shotgun (WGS) entry which is preliminary data.</text>
</comment>
<evidence type="ECO:0000313" key="5">
    <source>
        <dbReference type="EMBL" id="GAA1758316.1"/>
    </source>
</evidence>